<gene>
    <name evidence="3" type="ORF">HAX54_048561</name>
</gene>
<keyword evidence="4" id="KW-1185">Reference proteome</keyword>
<dbReference type="PANTHER" id="PTHR27005:SF460">
    <property type="entry name" value="NON-FUNCTIONAL PSEUDOKINASE ZED1-LIKE"/>
    <property type="match status" value="1"/>
</dbReference>
<proteinExistence type="predicted"/>
<keyword evidence="2" id="KW-0067">ATP-binding</keyword>
<reference evidence="3 4" key="1">
    <citation type="journal article" date="2021" name="BMC Genomics">
        <title>Datura genome reveals duplications of psychoactive alkaloid biosynthetic genes and high mutation rate following tissue culture.</title>
        <authorList>
            <person name="Rajewski A."/>
            <person name="Carter-House D."/>
            <person name="Stajich J."/>
            <person name="Litt A."/>
        </authorList>
    </citation>
    <scope>NUCLEOTIDE SEQUENCE [LARGE SCALE GENOMIC DNA]</scope>
    <source>
        <strain evidence="3">AR-01</strain>
    </source>
</reference>
<evidence type="ECO:0000313" key="4">
    <source>
        <dbReference type="Proteomes" id="UP000823775"/>
    </source>
</evidence>
<accession>A0ABS8SVR6</accession>
<dbReference type="PANTHER" id="PTHR27005">
    <property type="entry name" value="WALL-ASSOCIATED RECEPTOR KINASE-LIKE 21"/>
    <property type="match status" value="1"/>
</dbReference>
<dbReference type="InterPro" id="IPR045274">
    <property type="entry name" value="WAK-like"/>
</dbReference>
<dbReference type="Proteomes" id="UP000823775">
    <property type="component" value="Unassembled WGS sequence"/>
</dbReference>
<dbReference type="InterPro" id="IPR011009">
    <property type="entry name" value="Kinase-like_dom_sf"/>
</dbReference>
<evidence type="ECO:0000256" key="1">
    <source>
        <dbReference type="ARBA" id="ARBA00022741"/>
    </source>
</evidence>
<organism evidence="3 4">
    <name type="scientific">Datura stramonium</name>
    <name type="common">Jimsonweed</name>
    <name type="synonym">Common thornapple</name>
    <dbReference type="NCBI Taxonomy" id="4076"/>
    <lineage>
        <taxon>Eukaryota</taxon>
        <taxon>Viridiplantae</taxon>
        <taxon>Streptophyta</taxon>
        <taxon>Embryophyta</taxon>
        <taxon>Tracheophyta</taxon>
        <taxon>Spermatophyta</taxon>
        <taxon>Magnoliopsida</taxon>
        <taxon>eudicotyledons</taxon>
        <taxon>Gunneridae</taxon>
        <taxon>Pentapetalae</taxon>
        <taxon>asterids</taxon>
        <taxon>lamiids</taxon>
        <taxon>Solanales</taxon>
        <taxon>Solanaceae</taxon>
        <taxon>Solanoideae</taxon>
        <taxon>Datureae</taxon>
        <taxon>Datura</taxon>
    </lineage>
</organism>
<protein>
    <submittedName>
        <fullName evidence="3">Uncharacterized protein</fullName>
    </submittedName>
</protein>
<comment type="caution">
    <text evidence="3">The sequence shown here is derived from an EMBL/GenBank/DDBJ whole genome shotgun (WGS) entry which is preliminary data.</text>
</comment>
<dbReference type="EMBL" id="JACEIK010000803">
    <property type="protein sequence ID" value="MCD7462452.1"/>
    <property type="molecule type" value="Genomic_DNA"/>
</dbReference>
<evidence type="ECO:0000256" key="2">
    <source>
        <dbReference type="ARBA" id="ARBA00022840"/>
    </source>
</evidence>
<dbReference type="Gene3D" id="1.10.510.10">
    <property type="entry name" value="Transferase(Phosphotransferase) domain 1"/>
    <property type="match status" value="1"/>
</dbReference>
<keyword evidence="1" id="KW-0547">Nucleotide-binding</keyword>
<dbReference type="SUPFAM" id="SSF56112">
    <property type="entry name" value="Protein kinase-like (PK-like)"/>
    <property type="match status" value="1"/>
</dbReference>
<sequence>MQSPNVHICSCVFYKSISSLNIVIEKESGGSFCYLLKVSWKGTQTELLNLKETIDAKVTHTIKLLPNIYKQQKEIKKTKTYTEKFSYTQLPRGELEVEARDGVRGTCEHIDPEYCCSAIVTQKTDVYGFGNVLFQLLIRKRMYMRDGVITNIEECNVMDIVDPAIVAGEPGIDHEIRQQLEDYLNLVKRCTASKGEDRPYMICVAKELRGIEKCFSRPQ</sequence>
<evidence type="ECO:0000313" key="3">
    <source>
        <dbReference type="EMBL" id="MCD7462452.1"/>
    </source>
</evidence>
<name>A0ABS8SVR6_DATST</name>